<proteinExistence type="predicted"/>
<evidence type="ECO:0000256" key="1">
    <source>
        <dbReference type="SAM" id="MobiDB-lite"/>
    </source>
</evidence>
<dbReference type="Pfam" id="PF02120">
    <property type="entry name" value="Flg_hook"/>
    <property type="match status" value="1"/>
</dbReference>
<feature type="region of interest" description="Disordered" evidence="1">
    <location>
        <begin position="1"/>
        <end position="21"/>
    </location>
</feature>
<evidence type="ECO:0000313" key="4">
    <source>
        <dbReference type="Proteomes" id="UP001597463"/>
    </source>
</evidence>
<comment type="caution">
    <text evidence="3">The sequence shown here is derived from an EMBL/GenBank/DDBJ whole genome shotgun (WGS) entry which is preliminary data.</text>
</comment>
<feature type="domain" description="Flagellar hook-length control protein-like C-terminal" evidence="2">
    <location>
        <begin position="324"/>
        <end position="403"/>
    </location>
</feature>
<accession>A0ABW5ULB4</accession>
<dbReference type="Proteomes" id="UP001597463">
    <property type="component" value="Unassembled WGS sequence"/>
</dbReference>
<dbReference type="Gene3D" id="3.30.750.140">
    <property type="match status" value="1"/>
</dbReference>
<feature type="compositionally biased region" description="Low complexity" evidence="1">
    <location>
        <begin position="289"/>
        <end position="315"/>
    </location>
</feature>
<keyword evidence="3" id="KW-0969">Cilium</keyword>
<organism evidence="3 4">
    <name type="scientific">Comamonas terrae</name>
    <dbReference type="NCBI Taxonomy" id="673548"/>
    <lineage>
        <taxon>Bacteria</taxon>
        <taxon>Pseudomonadati</taxon>
        <taxon>Pseudomonadota</taxon>
        <taxon>Betaproteobacteria</taxon>
        <taxon>Burkholderiales</taxon>
        <taxon>Comamonadaceae</taxon>
        <taxon>Comamonas</taxon>
    </lineage>
</organism>
<dbReference type="InterPro" id="IPR038610">
    <property type="entry name" value="FliK-like_C_sf"/>
</dbReference>
<dbReference type="EMBL" id="JBHUMV010000002">
    <property type="protein sequence ID" value="MFD2753175.1"/>
    <property type="molecule type" value="Genomic_DNA"/>
</dbReference>
<feature type="compositionally biased region" description="Basic and acidic residues" evidence="1">
    <location>
        <begin position="1"/>
        <end position="16"/>
    </location>
</feature>
<protein>
    <submittedName>
        <fullName evidence="3">Flagellar hook-length control protein FliK</fullName>
    </submittedName>
</protein>
<evidence type="ECO:0000259" key="2">
    <source>
        <dbReference type="Pfam" id="PF02120"/>
    </source>
</evidence>
<keyword evidence="3" id="KW-0282">Flagellum</keyword>
<gene>
    <name evidence="3" type="ORF">ACFSW6_03680</name>
</gene>
<dbReference type="InterPro" id="IPR021136">
    <property type="entry name" value="Flagellar_hook_control-like_C"/>
</dbReference>
<sequence length="454" mass="45508">MSDTRMDAARSGESRPIKPAGQALAGVRSAAPGAAGLAGETDAAGFSAVLATLGLPGVDAMGSVPPQELGEHRIQGGETLAAADVAALLPTDGHAAWMSLIGQTARLDGRNDADLRQGVAGDFLSGHGNAGLLAQRQALAAGAHAAFMAPALEAAAGKAGQAGADGAANAAGQAVAGSLPQYDAAKPGGLQDALTAAQLPDERQADARGAAQALEARAEHGWQLRPQAGQGGVALQGMTAVPPQELEQLQQWLKPARAGAQEAEAATGKASAAEGLQAGHGIAAAMGAAHAGAQGDGQEASAFAQPPADAQAAAPSEREQEVSEQVAFWVHQKSQNAALTIEHEGAPIKVQVQLQGQEAHVRFAADDAQARDWLGSGEQQLRELLQAQGLQLAGVSISADGANAGDSARSGSQPQDRAMVRMGRVQVGVDGLAAADAGQARRTGERASGVDLFV</sequence>
<name>A0ABW5ULB4_9BURK</name>
<dbReference type="RefSeq" id="WP_066483799.1">
    <property type="nucleotide sequence ID" value="NZ_BCNT01000027.1"/>
</dbReference>
<keyword evidence="4" id="KW-1185">Reference proteome</keyword>
<dbReference type="CDD" id="cd17470">
    <property type="entry name" value="T3SS_Flik_C"/>
    <property type="match status" value="1"/>
</dbReference>
<reference evidence="4" key="1">
    <citation type="journal article" date="2019" name="Int. J. Syst. Evol. Microbiol.">
        <title>The Global Catalogue of Microorganisms (GCM) 10K type strain sequencing project: providing services to taxonomists for standard genome sequencing and annotation.</title>
        <authorList>
            <consortium name="The Broad Institute Genomics Platform"/>
            <consortium name="The Broad Institute Genome Sequencing Center for Infectious Disease"/>
            <person name="Wu L."/>
            <person name="Ma J."/>
        </authorList>
    </citation>
    <scope>NUCLEOTIDE SEQUENCE [LARGE SCALE GENOMIC DNA]</scope>
    <source>
        <strain evidence="4">TISTR 1906</strain>
    </source>
</reference>
<keyword evidence="3" id="KW-0966">Cell projection</keyword>
<feature type="region of interest" description="Disordered" evidence="1">
    <location>
        <begin position="289"/>
        <end position="322"/>
    </location>
</feature>
<evidence type="ECO:0000313" key="3">
    <source>
        <dbReference type="EMBL" id="MFD2753175.1"/>
    </source>
</evidence>